<sequence>MTPKLYLPSANPPLFRHLSTIGVSLGGVFFAFDGFSRWTGLSTTPPLSRGLGLSLDDSAALSRIPPLCRRLTWTTPPLFLHLSSTMNHERGVSLLVALVDGEKPLSLSRRVTSTTPPLFLHLSSTMKHAASLSWWFSAKVKNLNPCLERAHVDEESVHRVERCDRSSVQTHACSRRWYSIEDTIRNPLERWIKGGVVCSVLSKVHLAKEFNALQVPVFCSSWSADKPAEKPTDRRERRTWTPSEDAMLISSWIAAYYAASPKVAPGEEREASNCKQRWHKINDLVSKFSGSYEAATREKTSGQNEVDILKHAHEIFYNIYKKKFILEHAWKKLQNDQKWCGNESSSKRRKFDDGSHSASESVKENDAAVNDDGTNRPPGVKASKARGKKKPMVEGKDLSGFERMWTIKKEDLAVKERLGKMKLLDSLIAKQGTLGDEEEALKKKLILDLIVLVLCFRRGVLEWCASVMDFCILSFVSWRMVLQLIRSMNTSGSVKQPLEHRGFPGMIGSIDCMHWEWKNCPTAWKGQYSRGSGTLNDINVLDRSPVFDDIVKGQAPNVTFSVNGREYHMAYYLTDEVVRKDVERAFGVLQARFAIVKNPALFWDKVKIGKIMRACIILHNMIVEDERDRYTQNDISEFQQGEDTGTSHVDLTYSTDIPTNVANMMGVRTRIRERQMHQQLKDDLVEHVWLKFGRDEDNN</sequence>
<feature type="region of interest" description="Disordered" evidence="1">
    <location>
        <begin position="337"/>
        <end position="393"/>
    </location>
</feature>
<dbReference type="PANTHER" id="PTHR47150:SF5">
    <property type="entry name" value="OS07G0546750 PROTEIN"/>
    <property type="match status" value="1"/>
</dbReference>
<protein>
    <recommendedName>
        <fullName evidence="4">Myb-like domain-containing protein</fullName>
    </recommendedName>
</protein>
<dbReference type="Gramene" id="Bo1g057700.1">
    <property type="protein sequence ID" value="Bo1g057700.1"/>
    <property type="gene ID" value="Bo1g057700"/>
</dbReference>
<dbReference type="PANTHER" id="PTHR47150">
    <property type="entry name" value="OS12G0169200 PROTEIN"/>
    <property type="match status" value="1"/>
</dbReference>
<dbReference type="Proteomes" id="UP000032141">
    <property type="component" value="Chromosome C1"/>
</dbReference>
<name>A0A0D3A873_BRAOL</name>
<keyword evidence="3" id="KW-1185">Reference proteome</keyword>
<proteinExistence type="predicted"/>
<evidence type="ECO:0000313" key="3">
    <source>
        <dbReference type="Proteomes" id="UP000032141"/>
    </source>
</evidence>
<evidence type="ECO:0000256" key="1">
    <source>
        <dbReference type="SAM" id="MobiDB-lite"/>
    </source>
</evidence>
<dbReference type="HOGENOM" id="CLU_012390_5_3_1"/>
<dbReference type="STRING" id="109376.A0A0D3A873"/>
<feature type="compositionally biased region" description="Basic and acidic residues" evidence="1">
    <location>
        <begin position="350"/>
        <end position="366"/>
    </location>
</feature>
<evidence type="ECO:0008006" key="4">
    <source>
        <dbReference type="Google" id="ProtNLM"/>
    </source>
</evidence>
<dbReference type="InterPro" id="IPR006912">
    <property type="entry name" value="Harbinger_derived_prot"/>
</dbReference>
<evidence type="ECO:0000313" key="2">
    <source>
        <dbReference type="EnsemblPlants" id="Bo1g057700.1"/>
    </source>
</evidence>
<reference evidence="2" key="2">
    <citation type="submission" date="2015-03" db="UniProtKB">
        <authorList>
            <consortium name="EnsemblPlants"/>
        </authorList>
    </citation>
    <scope>IDENTIFICATION</scope>
</reference>
<dbReference type="Pfam" id="PF04827">
    <property type="entry name" value="Plant_tran"/>
    <property type="match status" value="2"/>
</dbReference>
<accession>A0A0D3A873</accession>
<reference evidence="2 3" key="1">
    <citation type="journal article" date="2014" name="Genome Biol.">
        <title>Transcriptome and methylome profiling reveals relics of genome dominance in the mesopolyploid Brassica oleracea.</title>
        <authorList>
            <person name="Parkin I.A."/>
            <person name="Koh C."/>
            <person name="Tang H."/>
            <person name="Robinson S.J."/>
            <person name="Kagale S."/>
            <person name="Clarke W.E."/>
            <person name="Town C.D."/>
            <person name="Nixon J."/>
            <person name="Krishnakumar V."/>
            <person name="Bidwell S.L."/>
            <person name="Denoeud F."/>
            <person name="Belcram H."/>
            <person name="Links M.G."/>
            <person name="Just J."/>
            <person name="Clarke C."/>
            <person name="Bender T."/>
            <person name="Huebert T."/>
            <person name="Mason A.S."/>
            <person name="Pires J.C."/>
            <person name="Barker G."/>
            <person name="Moore J."/>
            <person name="Walley P.G."/>
            <person name="Manoli S."/>
            <person name="Batley J."/>
            <person name="Edwards D."/>
            <person name="Nelson M.N."/>
            <person name="Wang X."/>
            <person name="Paterson A.H."/>
            <person name="King G."/>
            <person name="Bancroft I."/>
            <person name="Chalhoub B."/>
            <person name="Sharpe A.G."/>
        </authorList>
    </citation>
    <scope>NUCLEOTIDE SEQUENCE</scope>
    <source>
        <strain evidence="2 3">cv. TO1000</strain>
    </source>
</reference>
<dbReference type="AlphaFoldDB" id="A0A0D3A873"/>
<organism evidence="2 3">
    <name type="scientific">Brassica oleracea var. oleracea</name>
    <dbReference type="NCBI Taxonomy" id="109376"/>
    <lineage>
        <taxon>Eukaryota</taxon>
        <taxon>Viridiplantae</taxon>
        <taxon>Streptophyta</taxon>
        <taxon>Embryophyta</taxon>
        <taxon>Tracheophyta</taxon>
        <taxon>Spermatophyta</taxon>
        <taxon>Magnoliopsida</taxon>
        <taxon>eudicotyledons</taxon>
        <taxon>Gunneridae</taxon>
        <taxon>Pentapetalae</taxon>
        <taxon>rosids</taxon>
        <taxon>malvids</taxon>
        <taxon>Brassicales</taxon>
        <taxon>Brassicaceae</taxon>
        <taxon>Brassiceae</taxon>
        <taxon>Brassica</taxon>
    </lineage>
</organism>
<dbReference type="EnsemblPlants" id="Bo1g057700.1">
    <property type="protein sequence ID" value="Bo1g057700.1"/>
    <property type="gene ID" value="Bo1g057700"/>
</dbReference>